<reference evidence="2 3" key="1">
    <citation type="submission" date="2018-06" db="EMBL/GenBank/DDBJ databases">
        <title>Genomic Encyclopedia of Archaeal and Bacterial Type Strains, Phase II (KMG-II): from individual species to whole genera.</title>
        <authorList>
            <person name="Goeker M."/>
        </authorList>
    </citation>
    <scope>NUCLEOTIDE SEQUENCE [LARGE SCALE GENOMIC DNA]</scope>
    <source>
        <strain evidence="2 3">DSM 22009</strain>
    </source>
</reference>
<dbReference type="PANTHER" id="PTHR43072">
    <property type="entry name" value="N-ACETYLTRANSFERASE"/>
    <property type="match status" value="1"/>
</dbReference>
<dbReference type="Proteomes" id="UP000248916">
    <property type="component" value="Unassembled WGS sequence"/>
</dbReference>
<evidence type="ECO:0000313" key="3">
    <source>
        <dbReference type="Proteomes" id="UP000248916"/>
    </source>
</evidence>
<dbReference type="RefSeq" id="WP_234822464.1">
    <property type="nucleotide sequence ID" value="NZ_QKZL01000002.1"/>
</dbReference>
<name>A0A2W7NEK4_9RHOB</name>
<dbReference type="PANTHER" id="PTHR43072:SF60">
    <property type="entry name" value="L-2,4-DIAMINOBUTYRIC ACID ACETYLTRANSFERASE"/>
    <property type="match status" value="1"/>
</dbReference>
<dbReference type="PROSITE" id="PS51186">
    <property type="entry name" value="GNAT"/>
    <property type="match status" value="1"/>
</dbReference>
<comment type="caution">
    <text evidence="2">The sequence shown here is derived from an EMBL/GenBank/DDBJ whole genome shotgun (WGS) entry which is preliminary data.</text>
</comment>
<dbReference type="EMBL" id="QKZL01000002">
    <property type="protein sequence ID" value="PZX18861.1"/>
    <property type="molecule type" value="Genomic_DNA"/>
</dbReference>
<evidence type="ECO:0000313" key="2">
    <source>
        <dbReference type="EMBL" id="PZX18861.1"/>
    </source>
</evidence>
<feature type="domain" description="N-acetyltransferase" evidence="1">
    <location>
        <begin position="93"/>
        <end position="238"/>
    </location>
</feature>
<evidence type="ECO:0000259" key="1">
    <source>
        <dbReference type="PROSITE" id="PS51186"/>
    </source>
</evidence>
<dbReference type="InterPro" id="IPR016181">
    <property type="entry name" value="Acyl_CoA_acyltransferase"/>
</dbReference>
<dbReference type="GO" id="GO:0016747">
    <property type="term" value="F:acyltransferase activity, transferring groups other than amino-acyl groups"/>
    <property type="evidence" value="ECO:0007669"/>
    <property type="project" value="InterPro"/>
</dbReference>
<dbReference type="InterPro" id="IPR000182">
    <property type="entry name" value="GNAT_dom"/>
</dbReference>
<protein>
    <submittedName>
        <fullName evidence="2">Acetyltransferase (GNAT) family protein</fullName>
    </submittedName>
</protein>
<sequence length="238" mass="25266">MSLDPSRCRPLIDATWPPAAMSTLGPWTLRDGAGGGKRVSAATTEGEVGAEDIAAAERAMQRGGQAVLFSVGAHQDDLDRLLEERGYSRLDPTRLLQCPVERLLDTAPAPGGVAVWPPLQIQLDLWRAGGVGAERIAVLERVGGPRSTFLGRVGNQPAATAFVALHENVAMLHALEVRRDLRRQGAAAALVRRAAAWSAEAGARLFTALVVEANAGANALYAGLGFTACPCYHYRIRP</sequence>
<dbReference type="Pfam" id="PF00583">
    <property type="entry name" value="Acetyltransf_1"/>
    <property type="match status" value="1"/>
</dbReference>
<keyword evidence="3" id="KW-1185">Reference proteome</keyword>
<organism evidence="2 3">
    <name type="scientific">Palleronia aestuarii</name>
    <dbReference type="NCBI Taxonomy" id="568105"/>
    <lineage>
        <taxon>Bacteria</taxon>
        <taxon>Pseudomonadati</taxon>
        <taxon>Pseudomonadota</taxon>
        <taxon>Alphaproteobacteria</taxon>
        <taxon>Rhodobacterales</taxon>
        <taxon>Roseobacteraceae</taxon>
        <taxon>Palleronia</taxon>
    </lineage>
</organism>
<gene>
    <name evidence="2" type="ORF">LX81_00554</name>
</gene>
<keyword evidence="2" id="KW-0808">Transferase</keyword>
<dbReference type="Gene3D" id="3.40.630.30">
    <property type="match status" value="1"/>
</dbReference>
<accession>A0A2W7NEK4</accession>
<dbReference type="SUPFAM" id="SSF55729">
    <property type="entry name" value="Acyl-CoA N-acyltransferases (Nat)"/>
    <property type="match status" value="1"/>
</dbReference>
<proteinExistence type="predicted"/>
<dbReference type="AlphaFoldDB" id="A0A2W7NEK4"/>